<proteinExistence type="predicted"/>
<protein>
    <submittedName>
        <fullName evidence="2">Uncharacterized protein</fullName>
    </submittedName>
</protein>
<dbReference type="AntiFam" id="ANF00014">
    <property type="entry name" value="tRNA translation"/>
</dbReference>
<name>A0A0U5BN40_9MICO</name>
<dbReference type="KEGG" id="malk:MalAC0309_2089"/>
<evidence type="ECO:0000256" key="1">
    <source>
        <dbReference type="SAM" id="MobiDB-lite"/>
    </source>
</evidence>
<dbReference type="AlphaFoldDB" id="A0A0U5BN40"/>
<gene>
    <name evidence="2" type="primary">DNAH8</name>
    <name evidence="2" type="ORF">MalAC0309_2089</name>
</gene>
<evidence type="ECO:0000313" key="2">
    <source>
        <dbReference type="EMBL" id="BAU32933.1"/>
    </source>
</evidence>
<dbReference type="Proteomes" id="UP000218965">
    <property type="component" value="Chromosome"/>
</dbReference>
<feature type="region of interest" description="Disordered" evidence="1">
    <location>
        <begin position="79"/>
        <end position="99"/>
    </location>
</feature>
<accession>A0A0U5BN40</accession>
<evidence type="ECO:0000313" key="3">
    <source>
        <dbReference type="Proteomes" id="UP000218965"/>
    </source>
</evidence>
<reference evidence="3" key="1">
    <citation type="submission" date="2015-12" db="EMBL/GenBank/DDBJ databases">
        <authorList>
            <person name="Shamseldin A."/>
            <person name="Moawad H."/>
            <person name="Abd El-Rahim W.M."/>
            <person name="Sadowsky M.J."/>
        </authorList>
    </citation>
    <scope>NUCLEOTIDE SEQUENCE [LARGE SCALE GENOMIC DNA]</scope>
    <source>
        <strain evidence="3">JAM AC0309</strain>
    </source>
</reference>
<feature type="region of interest" description="Disordered" evidence="1">
    <location>
        <begin position="1"/>
        <end position="44"/>
    </location>
</feature>
<reference evidence="2 3" key="2">
    <citation type="submission" date="2016-01" db="EMBL/GenBank/DDBJ databases">
        <title>Microcella alkaliphila JAM AC0309 whole genome shotgun sequence.</title>
        <authorList>
            <person name="Kurata A."/>
            <person name="Hirose Y."/>
            <person name="Kishimoto N."/>
            <person name="Kobayashi T."/>
        </authorList>
    </citation>
    <scope>NUCLEOTIDE SEQUENCE [LARGE SCALE GENOMIC DNA]</scope>
    <source>
        <strain evidence="2 3">JAM AC0309</strain>
    </source>
</reference>
<dbReference type="EMBL" id="AP017315">
    <property type="protein sequence ID" value="BAU32933.1"/>
    <property type="molecule type" value="Genomic_DNA"/>
</dbReference>
<sequence>MTGIVPTAPPPAADAARGASGGVGPPRGSIRSNTNALPGGRWPPVRALEGMTGIEPAPSVWKTEALPLSYIPATGVRTRAVHQRSAPRTTVGGRTRQLG</sequence>
<organism evidence="2 3">
    <name type="scientific">Microcella alkaliphila</name>
    <dbReference type="NCBI Taxonomy" id="279828"/>
    <lineage>
        <taxon>Bacteria</taxon>
        <taxon>Bacillati</taxon>
        <taxon>Actinomycetota</taxon>
        <taxon>Actinomycetes</taxon>
        <taxon>Micrococcales</taxon>
        <taxon>Microbacteriaceae</taxon>
        <taxon>Microcella</taxon>
    </lineage>
</organism>